<dbReference type="PANTHER" id="PTHR43671">
    <property type="entry name" value="SERINE/THREONINE-PROTEIN KINASE NEK"/>
    <property type="match status" value="1"/>
</dbReference>
<evidence type="ECO:0000313" key="11">
    <source>
        <dbReference type="Proteomes" id="UP000469559"/>
    </source>
</evidence>
<comment type="catalytic activity">
    <reaction evidence="8">
        <text>L-seryl-[protein] + ATP = O-phospho-L-seryl-[protein] + ADP + H(+)</text>
        <dbReference type="Rhea" id="RHEA:17989"/>
        <dbReference type="Rhea" id="RHEA-COMP:9863"/>
        <dbReference type="Rhea" id="RHEA-COMP:11604"/>
        <dbReference type="ChEBI" id="CHEBI:15378"/>
        <dbReference type="ChEBI" id="CHEBI:29999"/>
        <dbReference type="ChEBI" id="CHEBI:30616"/>
        <dbReference type="ChEBI" id="CHEBI:83421"/>
        <dbReference type="ChEBI" id="CHEBI:456216"/>
        <dbReference type="EC" id="2.7.11.1"/>
    </reaction>
</comment>
<organism evidence="10 11">
    <name type="scientific">Lachnellula arida</name>
    <dbReference type="NCBI Taxonomy" id="1316785"/>
    <lineage>
        <taxon>Eukaryota</taxon>
        <taxon>Fungi</taxon>
        <taxon>Dikarya</taxon>
        <taxon>Ascomycota</taxon>
        <taxon>Pezizomycotina</taxon>
        <taxon>Leotiomycetes</taxon>
        <taxon>Helotiales</taxon>
        <taxon>Lachnaceae</taxon>
        <taxon>Lachnellula</taxon>
    </lineage>
</organism>
<comment type="catalytic activity">
    <reaction evidence="7">
        <text>L-threonyl-[protein] + ATP = O-phospho-L-threonyl-[protein] + ADP + H(+)</text>
        <dbReference type="Rhea" id="RHEA:46608"/>
        <dbReference type="Rhea" id="RHEA-COMP:11060"/>
        <dbReference type="Rhea" id="RHEA-COMP:11605"/>
        <dbReference type="ChEBI" id="CHEBI:15378"/>
        <dbReference type="ChEBI" id="CHEBI:30013"/>
        <dbReference type="ChEBI" id="CHEBI:30616"/>
        <dbReference type="ChEBI" id="CHEBI:61977"/>
        <dbReference type="ChEBI" id="CHEBI:456216"/>
        <dbReference type="EC" id="2.7.11.1"/>
    </reaction>
</comment>
<evidence type="ECO:0000259" key="9">
    <source>
        <dbReference type="PROSITE" id="PS50011"/>
    </source>
</evidence>
<dbReference type="Gene3D" id="1.10.510.10">
    <property type="entry name" value="Transferase(Phosphotransferase) domain 1"/>
    <property type="match status" value="1"/>
</dbReference>
<keyword evidence="4" id="KW-0547">Nucleotide-binding</keyword>
<dbReference type="OrthoDB" id="310217at2759"/>
<accession>A0A8T9BER4</accession>
<dbReference type="Proteomes" id="UP000469559">
    <property type="component" value="Unassembled WGS sequence"/>
</dbReference>
<keyword evidence="11" id="KW-1185">Reference proteome</keyword>
<dbReference type="GO" id="GO:0005634">
    <property type="term" value="C:nucleus"/>
    <property type="evidence" value="ECO:0007669"/>
    <property type="project" value="TreeGrafter"/>
</dbReference>
<dbReference type="PROSITE" id="PS50011">
    <property type="entry name" value="PROTEIN_KINASE_DOM"/>
    <property type="match status" value="1"/>
</dbReference>
<evidence type="ECO:0000256" key="8">
    <source>
        <dbReference type="ARBA" id="ARBA00048679"/>
    </source>
</evidence>
<evidence type="ECO:0000256" key="2">
    <source>
        <dbReference type="ARBA" id="ARBA00022527"/>
    </source>
</evidence>
<dbReference type="PANTHER" id="PTHR43671:SF98">
    <property type="entry name" value="SERINE_THREONINE-PROTEIN KINASE NEK11"/>
    <property type="match status" value="1"/>
</dbReference>
<keyword evidence="6" id="KW-0067">ATP-binding</keyword>
<reference evidence="10 11" key="1">
    <citation type="submission" date="2018-05" db="EMBL/GenBank/DDBJ databases">
        <title>Whole genome sequencing for identification of molecular markers to develop diagnostic detection tools for the regulated plant pathogen Lachnellula willkommii.</title>
        <authorList>
            <person name="Giroux E."/>
            <person name="Bilodeau G."/>
        </authorList>
    </citation>
    <scope>NUCLEOTIDE SEQUENCE [LARGE SCALE GENOMIC DNA]</scope>
    <source>
        <strain evidence="10 11">CBS 203.66</strain>
    </source>
</reference>
<evidence type="ECO:0000256" key="1">
    <source>
        <dbReference type="ARBA" id="ARBA00012513"/>
    </source>
</evidence>
<sequence length="551" mass="62778">MLYTMSAGCVACQGAHKKEITLALCVIISIIKQHTYHLQLHQHKFAPNTFNIMPATEANSLQRARENALRDSPEYQSLPDEWSIGIDPDAGDRVYFFRDARPAEKHYTHPSLGPLPSPWILKAVLNPSKNTYQILYYDPKNHIKSRKDPRFLDKTLLQHSKNVPKELWIAASSQRNKNLDVSKMKRQPIGNKDIRDYFEIMKVLDPGDGTKGGMNGGVFVVRVKGVPNKLYIEKRFKAEQVVMAKEEIKMIRRLNHAALTCYSVAYIIEGQRPTASVWIEYCDRGDLDGLIREFSKRQKERPLPPEAFVWHAFGGLLDGLAYLQTGVGHLHNPDARAPPSWMPILHRDMKPDNVLLRSRSTVGSNKYFYCVLSDFGLACEDRPINDPSCDRLQQSGFKLGTMAYLAPELCWPPFPQSKQELDMFPPGALHSRKSDMWALGATMFNLAECKSIIGHCDLLTRKPKNISHGDYMQGTECRKLKDPLTIPTNYSSQLKEAIRRATNWNPRERPDAVGFVRKFEQLQYAAGFDTQRNAPPLPEWATKKHEYFAPA</sequence>
<dbReference type="GO" id="GO:0005524">
    <property type="term" value="F:ATP binding"/>
    <property type="evidence" value="ECO:0007669"/>
    <property type="project" value="UniProtKB-KW"/>
</dbReference>
<dbReference type="InterPro" id="IPR000719">
    <property type="entry name" value="Prot_kinase_dom"/>
</dbReference>
<feature type="domain" description="Protein kinase" evidence="9">
    <location>
        <begin position="204"/>
        <end position="548"/>
    </location>
</feature>
<keyword evidence="3" id="KW-0808">Transferase</keyword>
<name>A0A8T9BER4_9HELO</name>
<keyword evidence="5 10" id="KW-0418">Kinase</keyword>
<dbReference type="SMART" id="SM00220">
    <property type="entry name" value="S_TKc"/>
    <property type="match status" value="1"/>
</dbReference>
<proteinExistence type="predicted"/>
<evidence type="ECO:0000256" key="7">
    <source>
        <dbReference type="ARBA" id="ARBA00047899"/>
    </source>
</evidence>
<gene>
    <name evidence="10" type="primary">nim-1_1</name>
    <name evidence="10" type="ORF">LARI1_G005379</name>
</gene>
<dbReference type="GO" id="GO:0004674">
    <property type="term" value="F:protein serine/threonine kinase activity"/>
    <property type="evidence" value="ECO:0007669"/>
    <property type="project" value="UniProtKB-KW"/>
</dbReference>
<dbReference type="PROSITE" id="PS00108">
    <property type="entry name" value="PROTEIN_KINASE_ST"/>
    <property type="match status" value="1"/>
</dbReference>
<dbReference type="Pfam" id="PF00069">
    <property type="entry name" value="Pkinase"/>
    <property type="match status" value="1"/>
</dbReference>
<comment type="caution">
    <text evidence="10">The sequence shown here is derived from an EMBL/GenBank/DDBJ whole genome shotgun (WGS) entry which is preliminary data.</text>
</comment>
<evidence type="ECO:0000256" key="4">
    <source>
        <dbReference type="ARBA" id="ARBA00022741"/>
    </source>
</evidence>
<dbReference type="InterPro" id="IPR050660">
    <property type="entry name" value="NEK_Ser/Thr_kinase"/>
</dbReference>
<evidence type="ECO:0000313" key="10">
    <source>
        <dbReference type="EMBL" id="TVY17926.1"/>
    </source>
</evidence>
<evidence type="ECO:0000256" key="6">
    <source>
        <dbReference type="ARBA" id="ARBA00022840"/>
    </source>
</evidence>
<evidence type="ECO:0000256" key="5">
    <source>
        <dbReference type="ARBA" id="ARBA00022777"/>
    </source>
</evidence>
<dbReference type="InterPro" id="IPR011009">
    <property type="entry name" value="Kinase-like_dom_sf"/>
</dbReference>
<keyword evidence="2" id="KW-0723">Serine/threonine-protein kinase</keyword>
<dbReference type="InterPro" id="IPR008271">
    <property type="entry name" value="Ser/Thr_kinase_AS"/>
</dbReference>
<evidence type="ECO:0000256" key="3">
    <source>
        <dbReference type="ARBA" id="ARBA00022679"/>
    </source>
</evidence>
<dbReference type="EC" id="2.7.11.1" evidence="1"/>
<dbReference type="SUPFAM" id="SSF56112">
    <property type="entry name" value="Protein kinase-like (PK-like)"/>
    <property type="match status" value="1"/>
</dbReference>
<dbReference type="EMBL" id="QGMF01000210">
    <property type="protein sequence ID" value="TVY17926.1"/>
    <property type="molecule type" value="Genomic_DNA"/>
</dbReference>
<dbReference type="AlphaFoldDB" id="A0A8T9BER4"/>
<protein>
    <recommendedName>
        <fullName evidence="1">non-specific serine/threonine protein kinase</fullName>
        <ecNumber evidence="1">2.7.11.1</ecNumber>
    </recommendedName>
</protein>